<evidence type="ECO:0000259" key="1">
    <source>
        <dbReference type="Pfam" id="PF24536"/>
    </source>
</evidence>
<accession>A0AAV6YID6</accession>
<dbReference type="EMBL" id="WNYA01068997">
    <property type="protein sequence ID" value="KAG8535375.1"/>
    <property type="molecule type" value="Genomic_DNA"/>
</dbReference>
<dbReference type="AlphaFoldDB" id="A0AAV6YID6"/>
<reference evidence="2" key="1">
    <citation type="thesis" date="2020" institute="ProQuest LLC" country="789 East Eisenhower Parkway, Ann Arbor, MI, USA">
        <title>Comparative Genomics and Chromosome Evolution.</title>
        <authorList>
            <person name="Mudd A.B."/>
        </authorList>
    </citation>
    <scope>NUCLEOTIDE SEQUENCE</scope>
    <source>
        <strain evidence="2">237g6f4</strain>
        <tissue evidence="2">Blood</tissue>
    </source>
</reference>
<feature type="domain" description="NXPE C-terminal" evidence="1">
    <location>
        <begin position="23"/>
        <end position="67"/>
    </location>
</feature>
<feature type="non-terminal residue" evidence="2">
    <location>
        <position position="77"/>
    </location>
</feature>
<proteinExistence type="predicted"/>
<feature type="non-terminal residue" evidence="2">
    <location>
        <position position="1"/>
    </location>
</feature>
<protein>
    <recommendedName>
        <fullName evidence="1">NXPE C-terminal domain-containing protein</fullName>
    </recommendedName>
</protein>
<dbReference type="Proteomes" id="UP000824782">
    <property type="component" value="Unassembled WGS sequence"/>
</dbReference>
<dbReference type="Pfam" id="PF24536">
    <property type="entry name" value="NXPE4_C"/>
    <property type="match status" value="1"/>
</dbReference>
<name>A0AAV6YID6_ENGPU</name>
<gene>
    <name evidence="2" type="ORF">GDO81_028701</name>
</gene>
<keyword evidence="3" id="KW-1185">Reference proteome</keyword>
<sequence>LLAGDDTCRYLISSGRFLGENVWQPYSCMMHKYKSSEAGTCLRDQHLTFVGDSRIRQLFYAFLKILNPQIKEQGIKV</sequence>
<dbReference type="InterPro" id="IPR057106">
    <property type="entry name" value="NXPE4_C"/>
</dbReference>
<organism evidence="2 3">
    <name type="scientific">Engystomops pustulosus</name>
    <name type="common">Tungara frog</name>
    <name type="synonym">Physalaemus pustulosus</name>
    <dbReference type="NCBI Taxonomy" id="76066"/>
    <lineage>
        <taxon>Eukaryota</taxon>
        <taxon>Metazoa</taxon>
        <taxon>Chordata</taxon>
        <taxon>Craniata</taxon>
        <taxon>Vertebrata</taxon>
        <taxon>Euteleostomi</taxon>
        <taxon>Amphibia</taxon>
        <taxon>Batrachia</taxon>
        <taxon>Anura</taxon>
        <taxon>Neobatrachia</taxon>
        <taxon>Hyloidea</taxon>
        <taxon>Leptodactylidae</taxon>
        <taxon>Leiuperinae</taxon>
        <taxon>Engystomops</taxon>
    </lineage>
</organism>
<comment type="caution">
    <text evidence="2">The sequence shown here is derived from an EMBL/GenBank/DDBJ whole genome shotgun (WGS) entry which is preliminary data.</text>
</comment>
<evidence type="ECO:0000313" key="2">
    <source>
        <dbReference type="EMBL" id="KAG8535375.1"/>
    </source>
</evidence>
<evidence type="ECO:0000313" key="3">
    <source>
        <dbReference type="Proteomes" id="UP000824782"/>
    </source>
</evidence>